<dbReference type="InterPro" id="IPR025538">
    <property type="entry name" value="DUF4424"/>
</dbReference>
<proteinExistence type="predicted"/>
<reference evidence="3" key="1">
    <citation type="submission" date="2024-05" db="EMBL/GenBank/DDBJ databases">
        <authorList>
            <person name="Kim S."/>
            <person name="Heo J."/>
            <person name="Choi H."/>
            <person name="Choi Y."/>
            <person name="Kwon S.-W."/>
            <person name="Kim Y."/>
        </authorList>
    </citation>
    <scope>NUCLEOTIDE SEQUENCE</scope>
    <source>
        <strain evidence="3">KACC 23698</strain>
    </source>
</reference>
<dbReference type="AlphaFoldDB" id="A0AAU7JMK4"/>
<feature type="chain" id="PRO_5043571402" evidence="1">
    <location>
        <begin position="26"/>
        <end position="338"/>
    </location>
</feature>
<gene>
    <name evidence="3" type="ORF">ABEG18_12080</name>
</gene>
<evidence type="ECO:0000313" key="3">
    <source>
        <dbReference type="EMBL" id="XBO41457.1"/>
    </source>
</evidence>
<protein>
    <submittedName>
        <fullName evidence="3">DUF4424 family protein</fullName>
    </submittedName>
</protein>
<organism evidence="3">
    <name type="scientific">Alsobacter sp. KACC 23698</name>
    <dbReference type="NCBI Taxonomy" id="3149229"/>
    <lineage>
        <taxon>Bacteria</taxon>
        <taxon>Pseudomonadati</taxon>
        <taxon>Pseudomonadota</taxon>
        <taxon>Alphaproteobacteria</taxon>
        <taxon>Hyphomicrobiales</taxon>
        <taxon>Alsobacteraceae</taxon>
        <taxon>Alsobacter</taxon>
    </lineage>
</organism>
<feature type="signal peptide" evidence="1">
    <location>
        <begin position="1"/>
        <end position="25"/>
    </location>
</feature>
<evidence type="ECO:0000259" key="2">
    <source>
        <dbReference type="Pfam" id="PF14415"/>
    </source>
</evidence>
<dbReference type="Pfam" id="PF14415">
    <property type="entry name" value="DUF4424"/>
    <property type="match status" value="1"/>
</dbReference>
<dbReference type="RefSeq" id="WP_406858311.1">
    <property type="nucleotide sequence ID" value="NZ_CP157484.1"/>
</dbReference>
<dbReference type="EMBL" id="CP157484">
    <property type="protein sequence ID" value="XBO41457.1"/>
    <property type="molecule type" value="Genomic_DNA"/>
</dbReference>
<evidence type="ECO:0000256" key="1">
    <source>
        <dbReference type="SAM" id="SignalP"/>
    </source>
</evidence>
<sequence length="338" mass="36386">MRKRIRQGLATAAAVWGLSAGPAAAAESVTELRLAALALPADETRIRLDAADIAIGPDAVVARYRLVNHSEAAASVTLAFPMPDLDFSDPDVSLAIPGPDPLNFLGLTARIDGKPADIRFSQSAQLNGKDVTATLRQSGLALAPVGPFQAQLAAMPQPLRDKLTDGGVLAILGADVQGVPIYAPKWTVRTLATRRLAFTPGQAMDVEIRHRTSLGASPDTMLRNPLRDAPGLIAEVRRYKAEYCIDDAFFAALDRMTTAGDANVSGLRERRILYALEGAAAAGPIKDFRLVVDKGRPDRLVSFCLDNLKRISPTRFEMRATDYRPTRGLKVLLIERNG</sequence>
<accession>A0AAU7JMK4</accession>
<feature type="domain" description="DUF4424" evidence="2">
    <location>
        <begin position="27"/>
        <end position="332"/>
    </location>
</feature>
<name>A0AAU7JMK4_9HYPH</name>
<keyword evidence="1" id="KW-0732">Signal</keyword>